<organism evidence="2 3">
    <name type="scientific">Terfezia boudieri ATCC MYA-4762</name>
    <dbReference type="NCBI Taxonomy" id="1051890"/>
    <lineage>
        <taxon>Eukaryota</taxon>
        <taxon>Fungi</taxon>
        <taxon>Dikarya</taxon>
        <taxon>Ascomycota</taxon>
        <taxon>Pezizomycotina</taxon>
        <taxon>Pezizomycetes</taxon>
        <taxon>Pezizales</taxon>
        <taxon>Pezizaceae</taxon>
        <taxon>Terfezia</taxon>
    </lineage>
</organism>
<dbReference type="Proteomes" id="UP000267821">
    <property type="component" value="Unassembled WGS sequence"/>
</dbReference>
<dbReference type="EMBL" id="ML121585">
    <property type="protein sequence ID" value="RPB19683.1"/>
    <property type="molecule type" value="Genomic_DNA"/>
</dbReference>
<reference evidence="2 3" key="1">
    <citation type="journal article" date="2018" name="Nat. Ecol. Evol.">
        <title>Pezizomycetes genomes reveal the molecular basis of ectomycorrhizal truffle lifestyle.</title>
        <authorList>
            <person name="Murat C."/>
            <person name="Payen T."/>
            <person name="Noel B."/>
            <person name="Kuo A."/>
            <person name="Morin E."/>
            <person name="Chen J."/>
            <person name="Kohler A."/>
            <person name="Krizsan K."/>
            <person name="Balestrini R."/>
            <person name="Da Silva C."/>
            <person name="Montanini B."/>
            <person name="Hainaut M."/>
            <person name="Levati E."/>
            <person name="Barry K.W."/>
            <person name="Belfiori B."/>
            <person name="Cichocki N."/>
            <person name="Clum A."/>
            <person name="Dockter R.B."/>
            <person name="Fauchery L."/>
            <person name="Guy J."/>
            <person name="Iotti M."/>
            <person name="Le Tacon F."/>
            <person name="Lindquist E.A."/>
            <person name="Lipzen A."/>
            <person name="Malagnac F."/>
            <person name="Mello A."/>
            <person name="Molinier V."/>
            <person name="Miyauchi S."/>
            <person name="Poulain J."/>
            <person name="Riccioni C."/>
            <person name="Rubini A."/>
            <person name="Sitrit Y."/>
            <person name="Splivallo R."/>
            <person name="Traeger S."/>
            <person name="Wang M."/>
            <person name="Zifcakova L."/>
            <person name="Wipf D."/>
            <person name="Zambonelli A."/>
            <person name="Paolocci F."/>
            <person name="Nowrousian M."/>
            <person name="Ottonello S."/>
            <person name="Baldrian P."/>
            <person name="Spatafora J.W."/>
            <person name="Henrissat B."/>
            <person name="Nagy L.G."/>
            <person name="Aury J.M."/>
            <person name="Wincker P."/>
            <person name="Grigoriev I.V."/>
            <person name="Bonfante P."/>
            <person name="Martin F.M."/>
        </authorList>
    </citation>
    <scope>NUCLEOTIDE SEQUENCE [LARGE SCALE GENOMIC DNA]</scope>
    <source>
        <strain evidence="2 3">ATCC MYA-4762</strain>
    </source>
</reference>
<feature type="region of interest" description="Disordered" evidence="1">
    <location>
        <begin position="150"/>
        <end position="189"/>
    </location>
</feature>
<dbReference type="InParanoid" id="A0A3N4LA02"/>
<accession>A0A3N4LA02</accession>
<dbReference type="OrthoDB" id="42525at2759"/>
<dbReference type="Gene3D" id="2.60.120.200">
    <property type="match status" value="1"/>
</dbReference>
<evidence type="ECO:0000313" key="3">
    <source>
        <dbReference type="Proteomes" id="UP000267821"/>
    </source>
</evidence>
<proteinExistence type="predicted"/>
<sequence length="202" mass="22268">NSKPVSHPLSPYNIPYSTGVLQEGYHTPLNVSTVPTLYTKVPLSKFKSARVTASSNCKALYDQGGLALFLGPLPEEDGSTEGQWVKTGIEYVFEKPNVGTVAGDIWADWSLAPVPNVGDDYAKEDEVSMTIEVERAMDGNKEASLWANKVNPKTGKRQGKRQVPWVFKEDTGAEEGKGTTPTVPEEEEREVDFKDFEIRLFG</sequence>
<protein>
    <submittedName>
        <fullName evidence="2">Uncharacterized protein</fullName>
    </submittedName>
</protein>
<evidence type="ECO:0000313" key="2">
    <source>
        <dbReference type="EMBL" id="RPB19683.1"/>
    </source>
</evidence>
<dbReference type="PANTHER" id="PTHR35332">
    <property type="entry name" value="REGULATION OF ENOLASE PROTEIN 1"/>
    <property type="match status" value="1"/>
</dbReference>
<name>A0A3N4LA02_9PEZI</name>
<gene>
    <name evidence="2" type="ORF">L211DRAFT_842399</name>
</gene>
<dbReference type="InterPro" id="IPR009784">
    <property type="entry name" value="DUF1349"/>
</dbReference>
<dbReference type="STRING" id="1051890.A0A3N4LA02"/>
<dbReference type="AlphaFoldDB" id="A0A3N4LA02"/>
<dbReference type="PANTHER" id="PTHR35332:SF2">
    <property type="entry name" value="REGULATION OF ENOLASE PROTEIN 1"/>
    <property type="match status" value="1"/>
</dbReference>
<evidence type="ECO:0000256" key="1">
    <source>
        <dbReference type="SAM" id="MobiDB-lite"/>
    </source>
</evidence>
<feature type="compositionally biased region" description="Basic and acidic residues" evidence="1">
    <location>
        <begin position="167"/>
        <end position="177"/>
    </location>
</feature>
<feature type="non-terminal residue" evidence="2">
    <location>
        <position position="1"/>
    </location>
</feature>
<dbReference type="Pfam" id="PF07081">
    <property type="entry name" value="DUF1349"/>
    <property type="match status" value="1"/>
</dbReference>
<keyword evidence="3" id="KW-1185">Reference proteome</keyword>